<dbReference type="Gene3D" id="1.20.5.110">
    <property type="match status" value="1"/>
</dbReference>
<feature type="transmembrane region" description="Helical" evidence="4">
    <location>
        <begin position="242"/>
        <end position="264"/>
    </location>
</feature>
<keyword evidence="4" id="KW-0472">Membrane</keyword>
<reference evidence="6" key="1">
    <citation type="submission" date="2016-11" db="EMBL/GenBank/DDBJ databases">
        <title>The genome of Nicotiana attenuata.</title>
        <authorList>
            <person name="Xu S."/>
            <person name="Brockmoeller T."/>
            <person name="Gaquerel E."/>
            <person name="Navarro A."/>
            <person name="Kuhl H."/>
            <person name="Gase K."/>
            <person name="Ling Z."/>
            <person name="Zhou W."/>
            <person name="Kreitzer C."/>
            <person name="Stanke M."/>
            <person name="Tang H."/>
            <person name="Lyons E."/>
            <person name="Pandey P."/>
            <person name="Pandey S.P."/>
            <person name="Timmermann B."/>
            <person name="Baldwin I.T."/>
        </authorList>
    </citation>
    <scope>NUCLEOTIDE SEQUENCE [LARGE SCALE GENOMIC DNA]</scope>
    <source>
        <strain evidence="6">UT</strain>
    </source>
</reference>
<dbReference type="SMART" id="SM00397">
    <property type="entry name" value="t_SNARE"/>
    <property type="match status" value="1"/>
</dbReference>
<dbReference type="STRING" id="49451.A0A314L7N3"/>
<dbReference type="GO" id="GO:0005484">
    <property type="term" value="F:SNAP receptor activity"/>
    <property type="evidence" value="ECO:0007669"/>
    <property type="project" value="InterPro"/>
</dbReference>
<evidence type="ECO:0000313" key="7">
    <source>
        <dbReference type="Proteomes" id="UP000187609"/>
    </source>
</evidence>
<dbReference type="PANTHER" id="PTHR19957:SF278">
    <property type="entry name" value="SYNTAXIN-22-LIKE"/>
    <property type="match status" value="1"/>
</dbReference>
<organism evidence="6 7">
    <name type="scientific">Nicotiana attenuata</name>
    <name type="common">Coyote tobacco</name>
    <dbReference type="NCBI Taxonomy" id="49451"/>
    <lineage>
        <taxon>Eukaryota</taxon>
        <taxon>Viridiplantae</taxon>
        <taxon>Streptophyta</taxon>
        <taxon>Embryophyta</taxon>
        <taxon>Tracheophyta</taxon>
        <taxon>Spermatophyta</taxon>
        <taxon>Magnoliopsida</taxon>
        <taxon>eudicotyledons</taxon>
        <taxon>Gunneridae</taxon>
        <taxon>Pentapetalae</taxon>
        <taxon>asterids</taxon>
        <taxon>lamiids</taxon>
        <taxon>Solanales</taxon>
        <taxon>Solanaceae</taxon>
        <taxon>Nicotianoideae</taxon>
        <taxon>Nicotianeae</taxon>
        <taxon>Nicotiana</taxon>
    </lineage>
</organism>
<dbReference type="GO" id="GO:0006886">
    <property type="term" value="P:intracellular protein transport"/>
    <property type="evidence" value="ECO:0007669"/>
    <property type="project" value="InterPro"/>
</dbReference>
<evidence type="ECO:0000256" key="1">
    <source>
        <dbReference type="ARBA" id="ARBA00009063"/>
    </source>
</evidence>
<keyword evidence="4" id="KW-0812">Transmembrane</keyword>
<dbReference type="GO" id="GO:0012505">
    <property type="term" value="C:endomembrane system"/>
    <property type="evidence" value="ECO:0007669"/>
    <property type="project" value="TreeGrafter"/>
</dbReference>
<sequence length="265" mass="29478">MSFEDLESSGRCLYVQGGGGSYLWGRQTKQTITIPCASDHHHQSIVASLVFQINTSHTTFQRLVNTLGSPNDTLQFRHKLHGTRQKIGELIRETSAELKQAIESDQHSQSSATGKIANGKLAKDFQSVVKKFQKSQQLAAQRSSLHSFHFPRNQSIPTGALVHLEHEILLDEAIIEEREQGIMEIQQQIGEVNEMFKDLALMVHEQGIMLDDISSNIQTSHDATTQAAQQLTKASKIQQCNSSMGCLLVVIIGVILLITIVSYWC</sequence>
<dbReference type="Pfam" id="PF14523">
    <property type="entry name" value="Syntaxin_2"/>
    <property type="match status" value="1"/>
</dbReference>
<dbReference type="Proteomes" id="UP000187609">
    <property type="component" value="Unassembled WGS sequence"/>
</dbReference>
<dbReference type="InterPro" id="IPR006011">
    <property type="entry name" value="Syntaxin_N"/>
</dbReference>
<comment type="caution">
    <text evidence="6">The sequence shown here is derived from an EMBL/GenBank/DDBJ whole genome shotgun (WGS) entry which is preliminary data.</text>
</comment>
<dbReference type="Pfam" id="PF05739">
    <property type="entry name" value="SNARE"/>
    <property type="match status" value="1"/>
</dbReference>
<dbReference type="InterPro" id="IPR000727">
    <property type="entry name" value="T_SNARE_dom"/>
</dbReference>
<dbReference type="SUPFAM" id="SSF47661">
    <property type="entry name" value="t-snare proteins"/>
    <property type="match status" value="1"/>
</dbReference>
<dbReference type="Gramene" id="OIT37578">
    <property type="protein sequence ID" value="OIT37578"/>
    <property type="gene ID" value="A4A49_12799"/>
</dbReference>
<dbReference type="GO" id="GO:0048278">
    <property type="term" value="P:vesicle docking"/>
    <property type="evidence" value="ECO:0007669"/>
    <property type="project" value="TreeGrafter"/>
</dbReference>
<dbReference type="PANTHER" id="PTHR19957">
    <property type="entry name" value="SYNTAXIN"/>
    <property type="match status" value="1"/>
</dbReference>
<protein>
    <submittedName>
        <fullName evidence="6">Syntaxin-22</fullName>
    </submittedName>
</protein>
<gene>
    <name evidence="6" type="primary">SYP22_3</name>
    <name evidence="6" type="ORF">A4A49_12799</name>
</gene>
<dbReference type="CDD" id="cd15840">
    <property type="entry name" value="SNARE_Qa"/>
    <property type="match status" value="1"/>
</dbReference>
<dbReference type="Gene3D" id="1.20.58.70">
    <property type="match status" value="1"/>
</dbReference>
<dbReference type="FunFam" id="1.20.5.110:FF:000035">
    <property type="entry name" value="Syntaxin-22 like"/>
    <property type="match status" value="1"/>
</dbReference>
<dbReference type="AlphaFoldDB" id="A0A314L7N3"/>
<evidence type="ECO:0000259" key="5">
    <source>
        <dbReference type="PROSITE" id="PS50192"/>
    </source>
</evidence>
<feature type="domain" description="T-SNARE coiled-coil homology" evidence="5">
    <location>
        <begin position="172"/>
        <end position="234"/>
    </location>
</feature>
<name>A0A314L7N3_NICAT</name>
<keyword evidence="7" id="KW-1185">Reference proteome</keyword>
<keyword evidence="4" id="KW-1133">Transmembrane helix</keyword>
<evidence type="ECO:0000256" key="2">
    <source>
        <dbReference type="ARBA" id="ARBA00022927"/>
    </source>
</evidence>
<keyword evidence="2" id="KW-0653">Protein transport</keyword>
<dbReference type="GO" id="GO:0006906">
    <property type="term" value="P:vesicle fusion"/>
    <property type="evidence" value="ECO:0007669"/>
    <property type="project" value="TreeGrafter"/>
</dbReference>
<keyword evidence="2" id="KW-0813">Transport</keyword>
<comment type="similarity">
    <text evidence="1 3">Belongs to the syntaxin family.</text>
</comment>
<proteinExistence type="inferred from homology"/>
<dbReference type="SMR" id="A0A314L7N3"/>
<accession>A0A314L7N3</accession>
<dbReference type="SMART" id="SM00503">
    <property type="entry name" value="SynN"/>
    <property type="match status" value="1"/>
</dbReference>
<evidence type="ECO:0000256" key="3">
    <source>
        <dbReference type="RuleBase" id="RU003858"/>
    </source>
</evidence>
<dbReference type="InterPro" id="IPR045242">
    <property type="entry name" value="Syntaxin"/>
</dbReference>
<dbReference type="GO" id="GO:0000149">
    <property type="term" value="F:SNARE binding"/>
    <property type="evidence" value="ECO:0007669"/>
    <property type="project" value="TreeGrafter"/>
</dbReference>
<dbReference type="InterPro" id="IPR010989">
    <property type="entry name" value="SNARE"/>
</dbReference>
<evidence type="ECO:0000313" key="6">
    <source>
        <dbReference type="EMBL" id="OIT37578.1"/>
    </source>
</evidence>
<evidence type="ECO:0000256" key="4">
    <source>
        <dbReference type="SAM" id="Phobius"/>
    </source>
</evidence>
<dbReference type="GO" id="GO:0031201">
    <property type="term" value="C:SNARE complex"/>
    <property type="evidence" value="ECO:0007669"/>
    <property type="project" value="TreeGrafter"/>
</dbReference>
<dbReference type="EMBL" id="MJEQ01000294">
    <property type="protein sequence ID" value="OIT37578.1"/>
    <property type="molecule type" value="Genomic_DNA"/>
</dbReference>
<dbReference type="PROSITE" id="PS50192">
    <property type="entry name" value="T_SNARE"/>
    <property type="match status" value="1"/>
</dbReference>
<dbReference type="InterPro" id="IPR006012">
    <property type="entry name" value="Syntaxin/epimorphin_CS"/>
</dbReference>
<dbReference type="PROSITE" id="PS00914">
    <property type="entry name" value="SYNTAXIN"/>
    <property type="match status" value="1"/>
</dbReference>